<dbReference type="RefSeq" id="WP_048205318.1">
    <property type="nucleotide sequence ID" value="NZ_CP009518.1"/>
</dbReference>
<dbReference type="GO" id="GO:0046872">
    <property type="term" value="F:metal ion binding"/>
    <property type="evidence" value="ECO:0007669"/>
    <property type="project" value="UniProtKB-KW"/>
</dbReference>
<dbReference type="KEGG" id="mmet:MCMEM_1137"/>
<name>A0A0E3X0D5_METMT</name>
<keyword evidence="3 8" id="KW-0808">Transferase</keyword>
<dbReference type="GO" id="GO:0006779">
    <property type="term" value="P:porphyrin-containing compound biosynthetic process"/>
    <property type="evidence" value="ECO:0007669"/>
    <property type="project" value="InterPro"/>
</dbReference>
<dbReference type="GO" id="GO:0015948">
    <property type="term" value="P:methanogenesis"/>
    <property type="evidence" value="ECO:0007669"/>
    <property type="project" value="UniProtKB-KW"/>
</dbReference>
<dbReference type="NCBIfam" id="TIGR01463">
    <property type="entry name" value="mtaA_cmuA"/>
    <property type="match status" value="1"/>
</dbReference>
<comment type="cofactor">
    <cofactor evidence="1">
        <name>Zn(2+)</name>
        <dbReference type="ChEBI" id="CHEBI:29105"/>
    </cofactor>
</comment>
<dbReference type="NCBIfam" id="NF004889">
    <property type="entry name" value="PRK06252.1"/>
    <property type="match status" value="1"/>
</dbReference>
<reference evidence="8 9" key="1">
    <citation type="submission" date="2014-07" db="EMBL/GenBank/DDBJ databases">
        <title>Methanogenic archaea and the global carbon cycle.</title>
        <authorList>
            <person name="Henriksen J.R."/>
            <person name="Luke J."/>
            <person name="Reinhart S."/>
            <person name="Benedict M.N."/>
            <person name="Youngblut N.D."/>
            <person name="Metcalf M.E."/>
            <person name="Whitaker R.J."/>
            <person name="Metcalf W.W."/>
        </authorList>
    </citation>
    <scope>NUCLEOTIDE SEQUENCE [LARGE SCALE GENOMIC DNA]</scope>
    <source>
        <strain evidence="8 9">MM1</strain>
    </source>
</reference>
<keyword evidence="6" id="KW-0484">Methanogenesis</keyword>
<evidence type="ECO:0000313" key="8">
    <source>
        <dbReference type="EMBL" id="AKB85190.1"/>
    </source>
</evidence>
<evidence type="ECO:0000256" key="2">
    <source>
        <dbReference type="ARBA" id="ARBA00022603"/>
    </source>
</evidence>
<dbReference type="HOGENOM" id="CLU_040933_2_1_2"/>
<dbReference type="InterPro" id="IPR038071">
    <property type="entry name" value="UROD/MetE-like_sf"/>
</dbReference>
<dbReference type="NCBIfam" id="NF040654">
    <property type="entry name" value="MtaA_Meth"/>
    <property type="match status" value="1"/>
</dbReference>
<dbReference type="GO" id="GO:0006730">
    <property type="term" value="P:one-carbon metabolic process"/>
    <property type="evidence" value="ECO:0007669"/>
    <property type="project" value="InterPro"/>
</dbReference>
<sequence>MTDLTQKERFMRALECKNVDKVPVCSVTQTGTIELMRLSGANWPEAHFDAEKMATLAIAAHELAGLEAVRYPFDGTGMAQTLGCKIIEGTYDTQPSIVDFPFKEAEDAENLTIPENLLECERVATLLEATDIVKERINEDIPVVAGILGPAGLAMSLIGARNYLMWFISKPDTIKQLITTCTDICIEYSNALFDHGADAVCLPDSEAGPDLIPPEFFEMMILDEYKRFNQKVTGKTIAHICGDASDILEPLSTSGFDGISIEEKVDVGYAKNIIGNKACLIGNISPVHTLLGMPPEKLKEQAKNCIDDGIDILAPGCGLAPHTSLANLKAFVDSRDEYYMEKGEL</sequence>
<evidence type="ECO:0000256" key="1">
    <source>
        <dbReference type="ARBA" id="ARBA00001947"/>
    </source>
</evidence>
<evidence type="ECO:0000313" key="9">
    <source>
        <dbReference type="Proteomes" id="UP000033048"/>
    </source>
</evidence>
<dbReference type="InterPro" id="IPR006360">
    <property type="entry name" value="Mtase_MtaA_CmuA"/>
</dbReference>
<gene>
    <name evidence="8" type="ORF">MCMEM_1137</name>
</gene>
<dbReference type="PATRIC" id="fig|1434104.5.peg.1244"/>
<evidence type="ECO:0000256" key="6">
    <source>
        <dbReference type="ARBA" id="ARBA00022994"/>
    </source>
</evidence>
<feature type="domain" description="Uroporphyrinogen decarboxylase (URO-D)" evidence="7">
    <location>
        <begin position="5"/>
        <end position="338"/>
    </location>
</feature>
<dbReference type="STRING" id="1434104.MCMEM_1137"/>
<evidence type="ECO:0000259" key="7">
    <source>
        <dbReference type="Pfam" id="PF01208"/>
    </source>
</evidence>
<protein>
    <submittedName>
        <fullName evidence="8">Methylcobalamin:coenzyme M methyltransferase, methanol-specific</fullName>
    </submittedName>
</protein>
<dbReference type="GeneID" id="24893676"/>
<dbReference type="EMBL" id="CP009518">
    <property type="protein sequence ID" value="AKB85190.1"/>
    <property type="molecule type" value="Genomic_DNA"/>
</dbReference>
<dbReference type="Pfam" id="PF01208">
    <property type="entry name" value="URO-D"/>
    <property type="match status" value="1"/>
</dbReference>
<dbReference type="PANTHER" id="PTHR47099:SF1">
    <property type="entry name" value="METHYLCOBAMIDE:COM METHYLTRANSFERASE MTBA"/>
    <property type="match status" value="1"/>
</dbReference>
<dbReference type="OrthoDB" id="124836at2157"/>
<dbReference type="SUPFAM" id="SSF51726">
    <property type="entry name" value="UROD/MetE-like"/>
    <property type="match status" value="1"/>
</dbReference>
<proteinExistence type="predicted"/>
<keyword evidence="5" id="KW-0862">Zinc</keyword>
<dbReference type="Gene3D" id="3.20.20.210">
    <property type="match status" value="1"/>
</dbReference>
<dbReference type="GO" id="GO:0032259">
    <property type="term" value="P:methylation"/>
    <property type="evidence" value="ECO:0007669"/>
    <property type="project" value="UniProtKB-KW"/>
</dbReference>
<keyword evidence="2 8" id="KW-0489">Methyltransferase</keyword>
<evidence type="ECO:0000256" key="4">
    <source>
        <dbReference type="ARBA" id="ARBA00022723"/>
    </source>
</evidence>
<organism evidence="8 9">
    <name type="scientific">Methanococcoides methylutens MM1</name>
    <dbReference type="NCBI Taxonomy" id="1434104"/>
    <lineage>
        <taxon>Archaea</taxon>
        <taxon>Methanobacteriati</taxon>
        <taxon>Methanobacteriota</taxon>
        <taxon>Stenosarchaea group</taxon>
        <taxon>Methanomicrobia</taxon>
        <taxon>Methanosarcinales</taxon>
        <taxon>Methanosarcinaceae</taxon>
        <taxon>Methanococcoides</taxon>
    </lineage>
</organism>
<dbReference type="InterPro" id="IPR052024">
    <property type="entry name" value="Methanogen_methyltrans"/>
</dbReference>
<evidence type="ECO:0000256" key="3">
    <source>
        <dbReference type="ARBA" id="ARBA00022679"/>
    </source>
</evidence>
<dbReference type="GO" id="GO:0004853">
    <property type="term" value="F:uroporphyrinogen decarboxylase activity"/>
    <property type="evidence" value="ECO:0007669"/>
    <property type="project" value="InterPro"/>
</dbReference>
<keyword evidence="4" id="KW-0479">Metal-binding</keyword>
<dbReference type="GO" id="GO:0008168">
    <property type="term" value="F:methyltransferase activity"/>
    <property type="evidence" value="ECO:0007669"/>
    <property type="project" value="UniProtKB-KW"/>
</dbReference>
<dbReference type="CDD" id="cd03307">
    <property type="entry name" value="Mta_CmuA_like"/>
    <property type="match status" value="1"/>
</dbReference>
<dbReference type="Proteomes" id="UP000033048">
    <property type="component" value="Chromosome"/>
</dbReference>
<dbReference type="PANTHER" id="PTHR47099">
    <property type="entry name" value="METHYLCOBAMIDE:COM METHYLTRANSFERASE MTBA"/>
    <property type="match status" value="1"/>
</dbReference>
<dbReference type="AlphaFoldDB" id="A0A0E3X0D5"/>
<dbReference type="InterPro" id="IPR000257">
    <property type="entry name" value="Uroporphyrinogen_deCOase"/>
</dbReference>
<accession>A0A0E3X0D5</accession>
<keyword evidence="9" id="KW-1185">Reference proteome</keyword>
<evidence type="ECO:0000256" key="5">
    <source>
        <dbReference type="ARBA" id="ARBA00022833"/>
    </source>
</evidence>